<dbReference type="AlphaFoldDB" id="A0A5P1E9I7"/>
<reference evidence="3" key="1">
    <citation type="journal article" date="2017" name="Nat. Commun.">
        <title>The asparagus genome sheds light on the origin and evolution of a young Y chromosome.</title>
        <authorList>
            <person name="Harkess A."/>
            <person name="Zhou J."/>
            <person name="Xu C."/>
            <person name="Bowers J.E."/>
            <person name="Van der Hulst R."/>
            <person name="Ayyampalayam S."/>
            <person name="Mercati F."/>
            <person name="Riccardi P."/>
            <person name="McKain M.R."/>
            <person name="Kakrana A."/>
            <person name="Tang H."/>
            <person name="Ray J."/>
            <person name="Groenendijk J."/>
            <person name="Arikit S."/>
            <person name="Mathioni S.M."/>
            <person name="Nakano M."/>
            <person name="Shan H."/>
            <person name="Telgmann-Rauber A."/>
            <person name="Kanno A."/>
            <person name="Yue Z."/>
            <person name="Chen H."/>
            <person name="Li W."/>
            <person name="Chen Y."/>
            <person name="Xu X."/>
            <person name="Zhang Y."/>
            <person name="Luo S."/>
            <person name="Chen H."/>
            <person name="Gao J."/>
            <person name="Mao Z."/>
            <person name="Pires J.C."/>
            <person name="Luo M."/>
            <person name="Kudrna D."/>
            <person name="Wing R.A."/>
            <person name="Meyers B.C."/>
            <person name="Yi K."/>
            <person name="Kong H."/>
            <person name="Lavrijsen P."/>
            <person name="Sunseri F."/>
            <person name="Falavigna A."/>
            <person name="Ye Y."/>
            <person name="Leebens-Mack J.H."/>
            <person name="Chen G."/>
        </authorList>
    </citation>
    <scope>NUCLEOTIDE SEQUENCE [LARGE SCALE GENOMIC DNA]</scope>
    <source>
        <strain evidence="3">cv. DH0086</strain>
    </source>
</reference>
<evidence type="ECO:0000313" key="2">
    <source>
        <dbReference type="EMBL" id="ONK62484.1"/>
    </source>
</evidence>
<keyword evidence="3" id="KW-1185">Reference proteome</keyword>
<dbReference type="Proteomes" id="UP000243459">
    <property type="component" value="Chromosome 7"/>
</dbReference>
<organism evidence="2 3">
    <name type="scientific">Asparagus officinalis</name>
    <name type="common">Garden asparagus</name>
    <dbReference type="NCBI Taxonomy" id="4686"/>
    <lineage>
        <taxon>Eukaryota</taxon>
        <taxon>Viridiplantae</taxon>
        <taxon>Streptophyta</taxon>
        <taxon>Embryophyta</taxon>
        <taxon>Tracheophyta</taxon>
        <taxon>Spermatophyta</taxon>
        <taxon>Magnoliopsida</taxon>
        <taxon>Liliopsida</taxon>
        <taxon>Asparagales</taxon>
        <taxon>Asparagaceae</taxon>
        <taxon>Asparagoideae</taxon>
        <taxon>Asparagus</taxon>
    </lineage>
</organism>
<dbReference type="EMBL" id="CM007387">
    <property type="protein sequence ID" value="ONK62484.1"/>
    <property type="molecule type" value="Genomic_DNA"/>
</dbReference>
<gene>
    <name evidence="2" type="ORF">A4U43_C07F4410</name>
</gene>
<accession>A0A5P1E9I7</accession>
<protein>
    <submittedName>
        <fullName evidence="2">Uncharacterized protein</fullName>
    </submittedName>
</protein>
<evidence type="ECO:0000256" key="1">
    <source>
        <dbReference type="SAM" id="MobiDB-lite"/>
    </source>
</evidence>
<feature type="compositionally biased region" description="Basic residues" evidence="1">
    <location>
        <begin position="52"/>
        <end position="63"/>
    </location>
</feature>
<feature type="region of interest" description="Disordered" evidence="1">
    <location>
        <begin position="43"/>
        <end position="63"/>
    </location>
</feature>
<name>A0A5P1E9I7_ASPOF</name>
<evidence type="ECO:0000313" key="3">
    <source>
        <dbReference type="Proteomes" id="UP000243459"/>
    </source>
</evidence>
<proteinExistence type="predicted"/>
<sequence length="118" mass="13463">MATDFGVMKVGLLRLNLYGNDWDPFVYALPDTLITLMSSLPKRRSMSSLPKRNARRRGGRGRRGRRVWGLGLEIGEPDRVAVVAEEDREAKRRLWSSWLWGLGFGVQGDGRGERDWGF</sequence>
<dbReference type="Gramene" id="ONK62484">
    <property type="protein sequence ID" value="ONK62484"/>
    <property type="gene ID" value="A4U43_C07F4410"/>
</dbReference>